<gene>
    <name evidence="4" type="ORF">SUH3_14585</name>
</gene>
<dbReference type="RefSeq" id="WP_051694117.1">
    <property type="nucleotide sequence ID" value="NZ_CP054599.1"/>
</dbReference>
<dbReference type="GeneID" id="68869103"/>
<dbReference type="PROSITE" id="PS51724">
    <property type="entry name" value="SPOR"/>
    <property type="match status" value="1"/>
</dbReference>
<feature type="signal peptide" evidence="2">
    <location>
        <begin position="1"/>
        <end position="23"/>
    </location>
</feature>
<reference evidence="4 5" key="1">
    <citation type="submission" date="2014-01" db="EMBL/GenBank/DDBJ databases">
        <title>Sulfitobacter sp. H3 (MCCC 1A00686) Genome Sequencing.</title>
        <authorList>
            <person name="Lai Q."/>
            <person name="Hong Z."/>
        </authorList>
    </citation>
    <scope>NUCLEOTIDE SEQUENCE [LARGE SCALE GENOMIC DNA]</scope>
    <source>
        <strain evidence="4 5">H3</strain>
    </source>
</reference>
<evidence type="ECO:0000313" key="4">
    <source>
        <dbReference type="EMBL" id="KEJ96581.1"/>
    </source>
</evidence>
<keyword evidence="2" id="KW-0732">Signal</keyword>
<evidence type="ECO:0000256" key="2">
    <source>
        <dbReference type="SAM" id="SignalP"/>
    </source>
</evidence>
<dbReference type="InterPro" id="IPR007730">
    <property type="entry name" value="SPOR-like_dom"/>
</dbReference>
<comment type="caution">
    <text evidence="4">The sequence shown here is derived from an EMBL/GenBank/DDBJ whole genome shotgun (WGS) entry which is preliminary data.</text>
</comment>
<evidence type="ECO:0000313" key="5">
    <source>
        <dbReference type="Proteomes" id="UP000027746"/>
    </source>
</evidence>
<dbReference type="EMBL" id="JAMD01000003">
    <property type="protein sequence ID" value="KEJ96581.1"/>
    <property type="molecule type" value="Genomic_DNA"/>
</dbReference>
<feature type="domain" description="SPOR" evidence="3">
    <location>
        <begin position="377"/>
        <end position="454"/>
    </location>
</feature>
<evidence type="ECO:0000256" key="1">
    <source>
        <dbReference type="SAM" id="MobiDB-lite"/>
    </source>
</evidence>
<feature type="compositionally biased region" description="Low complexity" evidence="1">
    <location>
        <begin position="349"/>
        <end position="374"/>
    </location>
</feature>
<dbReference type="Pfam" id="PF05036">
    <property type="entry name" value="SPOR"/>
    <property type="match status" value="1"/>
</dbReference>
<dbReference type="InterPro" id="IPR036680">
    <property type="entry name" value="SPOR-like_sf"/>
</dbReference>
<dbReference type="Proteomes" id="UP000027746">
    <property type="component" value="Unassembled WGS sequence"/>
</dbReference>
<name>A0A073J4H7_9RHOB</name>
<keyword evidence="5" id="KW-1185">Reference proteome</keyword>
<proteinExistence type="predicted"/>
<feature type="chain" id="PRO_5001691789" description="SPOR domain-containing protein" evidence="2">
    <location>
        <begin position="24"/>
        <end position="454"/>
    </location>
</feature>
<dbReference type="Gene3D" id="3.30.70.1070">
    <property type="entry name" value="Sporulation related repeat"/>
    <property type="match status" value="1"/>
</dbReference>
<accession>A0A073J4H7</accession>
<evidence type="ECO:0000259" key="3">
    <source>
        <dbReference type="PROSITE" id="PS51724"/>
    </source>
</evidence>
<dbReference type="AlphaFoldDB" id="A0A073J4H7"/>
<sequence>MKVTKAISIAVFAVSANVGIANAQNLSRGEITPAEFPSASYKGLQYVDSKGCVFIRAGIDGNVTWVPRVNRSRKVICGQTPTQGVQTAAGAPSAQRAPQQITLEPTPAPRTAAAAPAPKPAPQAVVRRAPAAAPAPKRVVVSAPKPAPSAAAPKAVYKSAPAPKPAAPAPRVAAVTPRQPACQGASPISSRYINSGVRGPVRCGPQAEPIIGNNGPVAVTGRVQGSTITGQTRVVPKHVYIDRLNTNNTVVPQGYRPAWKDDRLNPYRAEQTLNGHVAMQLIWTSTVPRRLINQTNGADVTASVPLVYPYTDIATQQRELGTVTLERRQGVLVKRIQRNPGATYRAPTVSSRSAPAQAAPVAAPVRAAPKAQQPKGERISGKGYVHLGTYTGADSAQQAAQRAMRMGLPARIGTFNRSGQQMRMVLVGPFNTPAAQKSALAKMRGAGFSGAVLR</sequence>
<feature type="region of interest" description="Disordered" evidence="1">
    <location>
        <begin position="343"/>
        <end position="382"/>
    </location>
</feature>
<dbReference type="OrthoDB" id="7843142at2"/>
<organism evidence="4 5">
    <name type="scientific">Pseudosulfitobacter pseudonitzschiae</name>
    <dbReference type="NCBI Taxonomy" id="1402135"/>
    <lineage>
        <taxon>Bacteria</taxon>
        <taxon>Pseudomonadati</taxon>
        <taxon>Pseudomonadota</taxon>
        <taxon>Alphaproteobacteria</taxon>
        <taxon>Rhodobacterales</taxon>
        <taxon>Roseobacteraceae</taxon>
        <taxon>Pseudosulfitobacter</taxon>
    </lineage>
</organism>
<dbReference type="SUPFAM" id="SSF110997">
    <property type="entry name" value="Sporulation related repeat"/>
    <property type="match status" value="1"/>
</dbReference>
<dbReference type="GO" id="GO:0042834">
    <property type="term" value="F:peptidoglycan binding"/>
    <property type="evidence" value="ECO:0007669"/>
    <property type="project" value="InterPro"/>
</dbReference>
<protein>
    <recommendedName>
        <fullName evidence="3">SPOR domain-containing protein</fullName>
    </recommendedName>
</protein>